<dbReference type="EMBL" id="CAJVCE010000001">
    <property type="protein sequence ID" value="CAG7613738.1"/>
    <property type="molecule type" value="Genomic_DNA"/>
</dbReference>
<organism evidence="7 8">
    <name type="scientific">Paenibacillus allorhizosphaerae</name>
    <dbReference type="NCBI Taxonomy" id="2849866"/>
    <lineage>
        <taxon>Bacteria</taxon>
        <taxon>Bacillati</taxon>
        <taxon>Bacillota</taxon>
        <taxon>Bacilli</taxon>
        <taxon>Bacillales</taxon>
        <taxon>Paenibacillaceae</taxon>
        <taxon>Paenibacillus</taxon>
    </lineage>
</organism>
<dbReference type="PROSITE" id="PS51257">
    <property type="entry name" value="PROKAR_LIPOPROTEIN"/>
    <property type="match status" value="1"/>
</dbReference>
<keyword evidence="3" id="KW-0472">Membrane</keyword>
<dbReference type="InterPro" id="IPR050490">
    <property type="entry name" value="Bact_solute-bd_prot1"/>
</dbReference>
<gene>
    <name evidence="7" type="ORF">PAECIP111802_00008</name>
</gene>
<evidence type="ECO:0000256" key="2">
    <source>
        <dbReference type="ARBA" id="ARBA00022729"/>
    </source>
</evidence>
<reference evidence="7 8" key="1">
    <citation type="submission" date="2021-06" db="EMBL/GenBank/DDBJ databases">
        <authorList>
            <person name="Criscuolo A."/>
        </authorList>
    </citation>
    <scope>NUCLEOTIDE SEQUENCE [LARGE SCALE GENOMIC DNA]</scope>
    <source>
        <strain evidence="8">CIP 111802</strain>
    </source>
</reference>
<dbReference type="Pfam" id="PF13416">
    <property type="entry name" value="SBP_bac_8"/>
    <property type="match status" value="1"/>
</dbReference>
<accession>A0ABM8V9W9</accession>
<keyword evidence="5" id="KW-0449">Lipoprotein</keyword>
<sequence>MWKKSSVVSFVFVSLTAVIVGCSGGDTGKQQTAPSPEPEKAMVSIDQLENKSPITLKIWTGANEILWKNTIEDPIKKKFPNITLERVPLQQNTLEKLIAAGNPPDIIHGSKNHMILQVMPTKMQFDHTELIKKYNYDLGRLAPELLQSIKAFGDKGQMYGFPNTRVLYGLLYNKQLFDRFAVPYPKDGMTWDEAIQLAKRMTRNENGVQYLGMELPFYSIIPSQLNLEVIDRNDKASLSKWSRGAAVSKQIYDIPGNQGPLFGNLAQSYDPFYKQTLAMLPSSLDTMFGAAKNYPDLQWDLVTMPTLPEAPNTDPYMNYSFFAVTPMTPHKEEAFKVIAHLLSDEVQTQMVRKGYPTVLKNTDIQKQFAAEVPELQGKNLQAPFKNKQSDPFVSKYFDSSVDLLAKNAFIKIMKGQGDINTNLREVDEAIDKKVAELKK</sequence>
<dbReference type="InterPro" id="IPR006059">
    <property type="entry name" value="SBP"/>
</dbReference>
<evidence type="ECO:0000256" key="4">
    <source>
        <dbReference type="ARBA" id="ARBA00023139"/>
    </source>
</evidence>
<proteinExistence type="predicted"/>
<evidence type="ECO:0000256" key="5">
    <source>
        <dbReference type="ARBA" id="ARBA00023288"/>
    </source>
</evidence>
<dbReference type="Proteomes" id="UP000730618">
    <property type="component" value="Unassembled WGS sequence"/>
</dbReference>
<comment type="caution">
    <text evidence="7">The sequence shown here is derived from an EMBL/GenBank/DDBJ whole genome shotgun (WGS) entry which is preliminary data.</text>
</comment>
<feature type="signal peptide" evidence="6">
    <location>
        <begin position="1"/>
        <end position="19"/>
    </location>
</feature>
<evidence type="ECO:0000313" key="8">
    <source>
        <dbReference type="Proteomes" id="UP000730618"/>
    </source>
</evidence>
<dbReference type="PANTHER" id="PTHR43649:SF33">
    <property type="entry name" value="POLYGALACTURONAN_RHAMNOGALACTURONAN-BINDING PROTEIN YTCQ"/>
    <property type="match status" value="1"/>
</dbReference>
<evidence type="ECO:0000256" key="6">
    <source>
        <dbReference type="SAM" id="SignalP"/>
    </source>
</evidence>
<evidence type="ECO:0008006" key="9">
    <source>
        <dbReference type="Google" id="ProtNLM"/>
    </source>
</evidence>
<feature type="chain" id="PRO_5045232289" description="Extracellular solute-binding protein" evidence="6">
    <location>
        <begin position="20"/>
        <end position="439"/>
    </location>
</feature>
<evidence type="ECO:0000256" key="1">
    <source>
        <dbReference type="ARBA" id="ARBA00022475"/>
    </source>
</evidence>
<keyword evidence="8" id="KW-1185">Reference proteome</keyword>
<keyword evidence="1" id="KW-1003">Cell membrane</keyword>
<keyword evidence="4" id="KW-0564">Palmitate</keyword>
<dbReference type="PANTHER" id="PTHR43649">
    <property type="entry name" value="ARABINOSE-BINDING PROTEIN-RELATED"/>
    <property type="match status" value="1"/>
</dbReference>
<name>A0ABM8V9W9_9BACL</name>
<evidence type="ECO:0000256" key="3">
    <source>
        <dbReference type="ARBA" id="ARBA00023136"/>
    </source>
</evidence>
<protein>
    <recommendedName>
        <fullName evidence="9">Extracellular solute-binding protein</fullName>
    </recommendedName>
</protein>
<keyword evidence="2 6" id="KW-0732">Signal</keyword>
<dbReference type="RefSeq" id="WP_218096414.1">
    <property type="nucleotide sequence ID" value="NZ_CAJVCE010000001.1"/>
</dbReference>
<evidence type="ECO:0000313" key="7">
    <source>
        <dbReference type="EMBL" id="CAG7613738.1"/>
    </source>
</evidence>